<reference evidence="1 2" key="1">
    <citation type="journal article" date="2020" name="ISME J.">
        <title>Comparative genomics reveals insights into cyanobacterial evolution and habitat adaptation.</title>
        <authorList>
            <person name="Chen M.Y."/>
            <person name="Teng W.K."/>
            <person name="Zhao L."/>
            <person name="Hu C.X."/>
            <person name="Zhou Y.K."/>
            <person name="Han B.P."/>
            <person name="Song L.R."/>
            <person name="Shu W.S."/>
        </authorList>
    </citation>
    <scope>NUCLEOTIDE SEQUENCE [LARGE SCALE GENOMIC DNA]</scope>
    <source>
        <strain evidence="1 2">FACHB-3921</strain>
    </source>
</reference>
<dbReference type="EMBL" id="JACJQL010000001">
    <property type="protein sequence ID" value="MBD2249909.1"/>
    <property type="molecule type" value="Genomic_DNA"/>
</dbReference>
<sequence length="149" mass="16850">MNADERRLDLNRITEKIIGCAFKVGNTLRVGFLEGVYENALVHELRKTNLLVEQQKMLEVWYDGIVVGNYRADLLVEQAIIVELKAVTALDNRHFAQCMNYLKATGLTLCLLGVGWVEAQACIFAAIFYQTKYSKLLSIYAPILNYQGS</sequence>
<comment type="caution">
    <text evidence="1">The sequence shown here is derived from an EMBL/GenBank/DDBJ whole genome shotgun (WGS) entry which is preliminary data.</text>
</comment>
<dbReference type="InterPro" id="IPR026350">
    <property type="entry name" value="GxxExxY"/>
</dbReference>
<dbReference type="NCBIfam" id="TIGR04256">
    <property type="entry name" value="GxxExxY"/>
    <property type="match status" value="1"/>
</dbReference>
<organism evidence="1 2">
    <name type="scientific">Nostoc parmelioides FACHB-3921</name>
    <dbReference type="NCBI Taxonomy" id="2692909"/>
    <lineage>
        <taxon>Bacteria</taxon>
        <taxon>Bacillati</taxon>
        <taxon>Cyanobacteriota</taxon>
        <taxon>Cyanophyceae</taxon>
        <taxon>Nostocales</taxon>
        <taxon>Nostocaceae</taxon>
        <taxon>Nostoc</taxon>
    </lineage>
</organism>
<name>A0ABR8B829_9NOSO</name>
<keyword evidence="2" id="KW-1185">Reference proteome</keyword>
<proteinExistence type="predicted"/>
<accession>A0ABR8B829</accession>
<gene>
    <name evidence="1" type="ORF">H6G14_01120</name>
</gene>
<protein>
    <submittedName>
        <fullName evidence="1">GxxExxY protein</fullName>
    </submittedName>
</protein>
<dbReference type="Pfam" id="PF13366">
    <property type="entry name" value="PDDEXK_3"/>
    <property type="match status" value="1"/>
</dbReference>
<evidence type="ECO:0000313" key="2">
    <source>
        <dbReference type="Proteomes" id="UP000621307"/>
    </source>
</evidence>
<evidence type="ECO:0000313" key="1">
    <source>
        <dbReference type="EMBL" id="MBD2249909.1"/>
    </source>
</evidence>
<dbReference type="Proteomes" id="UP000621307">
    <property type="component" value="Unassembled WGS sequence"/>
</dbReference>